<proteinExistence type="predicted"/>
<evidence type="ECO:0000313" key="1">
    <source>
        <dbReference type="EMBL" id="PIW14665.1"/>
    </source>
</evidence>
<sequence>MQIFKVIGLNGIAVHVEANNHNQAIQRAQSPLIIREFTRIIQASLCEVTNVEPLRGPTHQVRSLVFTDEFFNN</sequence>
<evidence type="ECO:0000313" key="2">
    <source>
        <dbReference type="Proteomes" id="UP000231019"/>
    </source>
</evidence>
<gene>
    <name evidence="1" type="ORF">COW36_20655</name>
</gene>
<organism evidence="1 2">
    <name type="scientific">bacterium (Candidatus Blackallbacteria) CG17_big_fil_post_rev_8_21_14_2_50_48_46</name>
    <dbReference type="NCBI Taxonomy" id="2014261"/>
    <lineage>
        <taxon>Bacteria</taxon>
        <taxon>Candidatus Blackallbacteria</taxon>
    </lineage>
</organism>
<name>A0A2M7FZD0_9BACT</name>
<accession>A0A2M7FZD0</accession>
<dbReference type="AlphaFoldDB" id="A0A2M7FZD0"/>
<comment type="caution">
    <text evidence="1">The sequence shown here is derived from an EMBL/GenBank/DDBJ whole genome shotgun (WGS) entry which is preliminary data.</text>
</comment>
<dbReference type="EMBL" id="PFFQ01000058">
    <property type="protein sequence ID" value="PIW14665.1"/>
    <property type="molecule type" value="Genomic_DNA"/>
</dbReference>
<dbReference type="Proteomes" id="UP000231019">
    <property type="component" value="Unassembled WGS sequence"/>
</dbReference>
<protein>
    <submittedName>
        <fullName evidence="1">Uncharacterized protein</fullName>
    </submittedName>
</protein>
<reference evidence="1 2" key="1">
    <citation type="submission" date="2017-09" db="EMBL/GenBank/DDBJ databases">
        <title>Depth-based differentiation of microbial function through sediment-hosted aquifers and enrichment of novel symbionts in the deep terrestrial subsurface.</title>
        <authorList>
            <person name="Probst A.J."/>
            <person name="Ladd B."/>
            <person name="Jarett J.K."/>
            <person name="Geller-Mcgrath D.E."/>
            <person name="Sieber C.M."/>
            <person name="Emerson J.B."/>
            <person name="Anantharaman K."/>
            <person name="Thomas B.C."/>
            <person name="Malmstrom R."/>
            <person name="Stieglmeier M."/>
            <person name="Klingl A."/>
            <person name="Woyke T."/>
            <person name="Ryan C.M."/>
            <person name="Banfield J.F."/>
        </authorList>
    </citation>
    <scope>NUCLEOTIDE SEQUENCE [LARGE SCALE GENOMIC DNA]</scope>
    <source>
        <strain evidence="1">CG17_big_fil_post_rev_8_21_14_2_50_48_46</strain>
    </source>
</reference>